<evidence type="ECO:0000313" key="2">
    <source>
        <dbReference type="Proteomes" id="UP000807025"/>
    </source>
</evidence>
<comment type="caution">
    <text evidence="1">The sequence shown here is derived from an EMBL/GenBank/DDBJ whole genome shotgun (WGS) entry which is preliminary data.</text>
</comment>
<dbReference type="EMBL" id="MU154635">
    <property type="protein sequence ID" value="KAF9490693.1"/>
    <property type="molecule type" value="Genomic_DNA"/>
</dbReference>
<name>A0A9P5ZPB9_PLEER</name>
<organism evidence="1 2">
    <name type="scientific">Pleurotus eryngii</name>
    <name type="common">Boletus of the steppes</name>
    <dbReference type="NCBI Taxonomy" id="5323"/>
    <lineage>
        <taxon>Eukaryota</taxon>
        <taxon>Fungi</taxon>
        <taxon>Dikarya</taxon>
        <taxon>Basidiomycota</taxon>
        <taxon>Agaricomycotina</taxon>
        <taxon>Agaricomycetes</taxon>
        <taxon>Agaricomycetidae</taxon>
        <taxon>Agaricales</taxon>
        <taxon>Pleurotineae</taxon>
        <taxon>Pleurotaceae</taxon>
        <taxon>Pleurotus</taxon>
    </lineage>
</organism>
<reference evidence="1" key="1">
    <citation type="submission" date="2020-11" db="EMBL/GenBank/DDBJ databases">
        <authorList>
            <consortium name="DOE Joint Genome Institute"/>
            <person name="Ahrendt S."/>
            <person name="Riley R."/>
            <person name="Andreopoulos W."/>
            <person name="Labutti K."/>
            <person name="Pangilinan J."/>
            <person name="Ruiz-Duenas F.J."/>
            <person name="Barrasa J.M."/>
            <person name="Sanchez-Garcia M."/>
            <person name="Camarero S."/>
            <person name="Miyauchi S."/>
            <person name="Serrano A."/>
            <person name="Linde D."/>
            <person name="Babiker R."/>
            <person name="Drula E."/>
            <person name="Ayuso-Fernandez I."/>
            <person name="Pacheco R."/>
            <person name="Padilla G."/>
            <person name="Ferreira P."/>
            <person name="Barriuso J."/>
            <person name="Kellner H."/>
            <person name="Castanera R."/>
            <person name="Alfaro M."/>
            <person name="Ramirez L."/>
            <person name="Pisabarro A.G."/>
            <person name="Kuo A."/>
            <person name="Tritt A."/>
            <person name="Lipzen A."/>
            <person name="He G."/>
            <person name="Yan M."/>
            <person name="Ng V."/>
            <person name="Cullen D."/>
            <person name="Martin F."/>
            <person name="Rosso M.-N."/>
            <person name="Henrissat B."/>
            <person name="Hibbett D."/>
            <person name="Martinez A.T."/>
            <person name="Grigoriev I.V."/>
        </authorList>
    </citation>
    <scope>NUCLEOTIDE SEQUENCE</scope>
    <source>
        <strain evidence="1">ATCC 90797</strain>
    </source>
</reference>
<sequence>MRYGIKTLPDTACVVRLISPTSTTRHRVLGPEPACCFPLPPDLLPDASPSAVFADLARIFACEHLTFDPVHVSHAWQPVLTQEPQQGLQKFDWSQALQTNHYTYATADATVTIHIYNAMVKEYPSKTIPSCLWVFVDIDPISEKGVGLYDDYSPYSAKNSAPIQSVEGLLKKIKKAIKLADATNEVVAGKTWNETENTAMVTFCADLTQALDTYHRTVAA</sequence>
<protein>
    <submittedName>
        <fullName evidence="1">Uncharacterized protein</fullName>
    </submittedName>
</protein>
<gene>
    <name evidence="1" type="ORF">BDN71DRAFT_1511027</name>
</gene>
<dbReference type="AlphaFoldDB" id="A0A9P5ZPB9"/>
<evidence type="ECO:0000313" key="1">
    <source>
        <dbReference type="EMBL" id="KAF9490693.1"/>
    </source>
</evidence>
<keyword evidence="2" id="KW-1185">Reference proteome</keyword>
<dbReference type="Proteomes" id="UP000807025">
    <property type="component" value="Unassembled WGS sequence"/>
</dbReference>
<proteinExistence type="predicted"/>
<accession>A0A9P5ZPB9</accession>